<feature type="binding site" evidence="6">
    <location>
        <position position="153"/>
    </location>
    <ligand>
        <name>(6S)-NADPHX</name>
        <dbReference type="ChEBI" id="CHEBI:64076"/>
    </ligand>
</feature>
<organism evidence="8 9">
    <name type="scientific">Aminipila luticellarii</name>
    <dbReference type="NCBI Taxonomy" id="2507160"/>
    <lineage>
        <taxon>Bacteria</taxon>
        <taxon>Bacillati</taxon>
        <taxon>Bacillota</taxon>
        <taxon>Clostridia</taxon>
        <taxon>Peptostreptococcales</taxon>
        <taxon>Anaerovoracaceae</taxon>
        <taxon>Aminipila</taxon>
    </lineage>
</organism>
<dbReference type="GO" id="GO:0052856">
    <property type="term" value="F:NAD(P)HX epimerase activity"/>
    <property type="evidence" value="ECO:0007669"/>
    <property type="project" value="TreeGrafter"/>
</dbReference>
<accession>A0A410PUH6</accession>
<dbReference type="PANTHER" id="PTHR12592:SF0">
    <property type="entry name" value="ATP-DEPENDENT (S)-NAD(P)H-HYDRATE DEHYDRATASE"/>
    <property type="match status" value="1"/>
</dbReference>
<dbReference type="RefSeq" id="WP_128745223.1">
    <property type="nucleotide sequence ID" value="NZ_CP035281.1"/>
</dbReference>
<dbReference type="AlphaFoldDB" id="A0A410PUH6"/>
<evidence type="ECO:0000256" key="4">
    <source>
        <dbReference type="ARBA" id="ARBA00023027"/>
    </source>
</evidence>
<evidence type="ECO:0000256" key="5">
    <source>
        <dbReference type="ARBA" id="ARBA00023239"/>
    </source>
</evidence>
<evidence type="ECO:0000313" key="8">
    <source>
        <dbReference type="EMBL" id="QAT42573.1"/>
    </source>
</evidence>
<comment type="similarity">
    <text evidence="6">Belongs to the NnrD/CARKD family.</text>
</comment>
<keyword evidence="9" id="KW-1185">Reference proteome</keyword>
<dbReference type="InterPro" id="IPR029056">
    <property type="entry name" value="Ribokinase-like"/>
</dbReference>
<evidence type="ECO:0000313" key="9">
    <source>
        <dbReference type="Proteomes" id="UP000287601"/>
    </source>
</evidence>
<keyword evidence="3 6" id="KW-0521">NADP</keyword>
<dbReference type="EMBL" id="CP035281">
    <property type="protein sequence ID" value="QAT42573.1"/>
    <property type="molecule type" value="Genomic_DNA"/>
</dbReference>
<keyword evidence="2 6" id="KW-0067">ATP-binding</keyword>
<comment type="function">
    <text evidence="6">Catalyzes the dehydration of the S-form of NAD(P)HX at the expense of ADP, which is converted to AMP. Together with NAD(P)HX epimerase, which catalyzes the epimerization of the S- and R-forms, the enzyme allows the repair of both epimers of NAD(P)HX, a damaged form of NAD(P)H that is a result of enzymatic or heat-dependent hydration.</text>
</comment>
<gene>
    <name evidence="6" type="primary">nnrD</name>
    <name evidence="8" type="ORF">EQM06_04690</name>
</gene>
<feature type="binding site" evidence="6">
    <location>
        <position position="100"/>
    </location>
    <ligand>
        <name>(6S)-NADPHX</name>
        <dbReference type="ChEBI" id="CHEBI:64076"/>
    </ligand>
</feature>
<keyword evidence="1 6" id="KW-0547">Nucleotide-binding</keyword>
<evidence type="ECO:0000256" key="1">
    <source>
        <dbReference type="ARBA" id="ARBA00022741"/>
    </source>
</evidence>
<dbReference type="NCBIfam" id="TIGR00196">
    <property type="entry name" value="yjeF_cterm"/>
    <property type="match status" value="1"/>
</dbReference>
<dbReference type="EC" id="4.2.1.136" evidence="6"/>
<protein>
    <recommendedName>
        <fullName evidence="6">ADP-dependent (S)-NAD(P)H-hydrate dehydratase</fullName>
        <ecNumber evidence="6">4.2.1.136</ecNumber>
    </recommendedName>
    <alternativeName>
        <fullName evidence="6">ADP-dependent NAD(P)HX dehydratase</fullName>
    </alternativeName>
</protein>
<dbReference type="Pfam" id="PF01256">
    <property type="entry name" value="Carb_kinase"/>
    <property type="match status" value="1"/>
</dbReference>
<evidence type="ECO:0000256" key="6">
    <source>
        <dbReference type="HAMAP-Rule" id="MF_01965"/>
    </source>
</evidence>
<sequence length="282" mass="29556">MKNGLITLEYVNTVIKRRKRDIHKGDCGRILLIAGSLGMAGAAILCGRGALRSGAGLVQIAVPEELFPILQTGIPEATCVSRTSLNLDKQRYHAIAAGPGLGEESENVQLIRKILQRYEGTFVLDADGLNQIALNHMQKELKNARCSVIITPHTGEAARLLSIDITSAKEMDRQELSARLVEETNAVVVLKGEGTIVATPEGNSYTNTTGNPGMATGGAGDVLTGIITSLAGQGLLPEDAAKAGVCLHGLAGDLGAERFGEYGLIAGDIADMTALAIQKTMG</sequence>
<keyword evidence="5 6" id="KW-0456">Lyase</keyword>
<proteinExistence type="inferred from homology"/>
<keyword evidence="4 6" id="KW-0520">NAD</keyword>
<dbReference type="SUPFAM" id="SSF53613">
    <property type="entry name" value="Ribokinase-like"/>
    <property type="match status" value="1"/>
</dbReference>
<dbReference type="OrthoDB" id="9806925at2"/>
<dbReference type="GO" id="GO:0046496">
    <property type="term" value="P:nicotinamide nucleotide metabolic process"/>
    <property type="evidence" value="ECO:0007669"/>
    <property type="project" value="UniProtKB-UniRule"/>
</dbReference>
<comment type="catalytic activity">
    <reaction evidence="6">
        <text>(6S)-NADHX + ADP = AMP + phosphate + NADH + H(+)</text>
        <dbReference type="Rhea" id="RHEA:32223"/>
        <dbReference type="ChEBI" id="CHEBI:15378"/>
        <dbReference type="ChEBI" id="CHEBI:43474"/>
        <dbReference type="ChEBI" id="CHEBI:57945"/>
        <dbReference type="ChEBI" id="CHEBI:64074"/>
        <dbReference type="ChEBI" id="CHEBI:456215"/>
        <dbReference type="ChEBI" id="CHEBI:456216"/>
        <dbReference type="EC" id="4.2.1.136"/>
    </reaction>
</comment>
<feature type="binding site" evidence="6">
    <location>
        <position position="42"/>
    </location>
    <ligand>
        <name>(6S)-NADPHX</name>
        <dbReference type="ChEBI" id="CHEBI:64076"/>
    </ligand>
</feature>
<dbReference type="KEGG" id="amij:EQM06_04690"/>
<dbReference type="PROSITE" id="PS51383">
    <property type="entry name" value="YJEF_C_3"/>
    <property type="match status" value="1"/>
</dbReference>
<dbReference type="Gene3D" id="3.40.1190.20">
    <property type="match status" value="1"/>
</dbReference>
<dbReference type="Proteomes" id="UP000287601">
    <property type="component" value="Chromosome"/>
</dbReference>
<comment type="catalytic activity">
    <reaction evidence="6">
        <text>(6S)-NADPHX + ADP = AMP + phosphate + NADPH + H(+)</text>
        <dbReference type="Rhea" id="RHEA:32235"/>
        <dbReference type="ChEBI" id="CHEBI:15378"/>
        <dbReference type="ChEBI" id="CHEBI:43474"/>
        <dbReference type="ChEBI" id="CHEBI:57783"/>
        <dbReference type="ChEBI" id="CHEBI:64076"/>
        <dbReference type="ChEBI" id="CHEBI:456215"/>
        <dbReference type="ChEBI" id="CHEBI:456216"/>
        <dbReference type="EC" id="4.2.1.136"/>
    </reaction>
</comment>
<evidence type="ECO:0000256" key="3">
    <source>
        <dbReference type="ARBA" id="ARBA00022857"/>
    </source>
</evidence>
<feature type="binding site" evidence="6">
    <location>
        <position position="220"/>
    </location>
    <ligand>
        <name>AMP</name>
        <dbReference type="ChEBI" id="CHEBI:456215"/>
    </ligand>
</feature>
<dbReference type="GO" id="GO:0052855">
    <property type="term" value="F:ADP-dependent NAD(P)H-hydrate dehydratase activity"/>
    <property type="evidence" value="ECO:0007669"/>
    <property type="project" value="UniProtKB-UniRule"/>
</dbReference>
<dbReference type="GO" id="GO:0005524">
    <property type="term" value="F:ATP binding"/>
    <property type="evidence" value="ECO:0007669"/>
    <property type="project" value="UniProtKB-KW"/>
</dbReference>
<dbReference type="CDD" id="cd01171">
    <property type="entry name" value="YXKO-related"/>
    <property type="match status" value="1"/>
</dbReference>
<dbReference type="HAMAP" id="MF_01965">
    <property type="entry name" value="NADHX_dehydratase"/>
    <property type="match status" value="1"/>
</dbReference>
<name>A0A410PUH6_9FIRM</name>
<evidence type="ECO:0000259" key="7">
    <source>
        <dbReference type="PROSITE" id="PS51383"/>
    </source>
</evidence>
<comment type="subunit">
    <text evidence="6">Homotetramer.</text>
</comment>
<feature type="binding site" evidence="6">
    <location>
        <position position="221"/>
    </location>
    <ligand>
        <name>(6S)-NADPHX</name>
        <dbReference type="ChEBI" id="CHEBI:64076"/>
    </ligand>
</feature>
<feature type="binding site" evidence="6">
    <location>
        <begin position="191"/>
        <end position="195"/>
    </location>
    <ligand>
        <name>AMP</name>
        <dbReference type="ChEBI" id="CHEBI:456215"/>
    </ligand>
</feature>
<evidence type="ECO:0000256" key="2">
    <source>
        <dbReference type="ARBA" id="ARBA00022840"/>
    </source>
</evidence>
<reference evidence="8 9" key="1">
    <citation type="submission" date="2019-01" db="EMBL/GenBank/DDBJ databases">
        <title>Draft genomes of a novel of Aminipila strains.</title>
        <authorList>
            <person name="Ma S."/>
        </authorList>
    </citation>
    <scope>NUCLEOTIDE SEQUENCE [LARGE SCALE GENOMIC DNA]</scope>
    <source>
        <strain evidence="9">JN-39</strain>
    </source>
</reference>
<dbReference type="GO" id="GO:0110051">
    <property type="term" value="P:metabolite repair"/>
    <property type="evidence" value="ECO:0007669"/>
    <property type="project" value="TreeGrafter"/>
</dbReference>
<dbReference type="PROSITE" id="PS01050">
    <property type="entry name" value="YJEF_C_2"/>
    <property type="match status" value="1"/>
</dbReference>
<dbReference type="InterPro" id="IPR000631">
    <property type="entry name" value="CARKD"/>
</dbReference>
<dbReference type="InterPro" id="IPR017953">
    <property type="entry name" value="Carbohydrate_kinase_pred_CS"/>
</dbReference>
<dbReference type="PANTHER" id="PTHR12592">
    <property type="entry name" value="ATP-DEPENDENT (S)-NAD(P)H-HYDRATE DEHYDRATASE FAMILY MEMBER"/>
    <property type="match status" value="1"/>
</dbReference>
<comment type="cofactor">
    <cofactor evidence="6">
        <name>Mg(2+)</name>
        <dbReference type="ChEBI" id="CHEBI:18420"/>
    </cofactor>
</comment>
<feature type="domain" description="YjeF C-terminal" evidence="7">
    <location>
        <begin position="7"/>
        <end position="280"/>
    </location>
</feature>